<evidence type="ECO:0000256" key="1">
    <source>
        <dbReference type="SAM" id="MobiDB-lite"/>
    </source>
</evidence>
<dbReference type="Proteomes" id="UP001223144">
    <property type="component" value="Unassembled WGS sequence"/>
</dbReference>
<comment type="caution">
    <text evidence="2">The sequence shown here is derived from an EMBL/GenBank/DDBJ whole genome shotgun (WGS) entry which is preliminary data.</text>
</comment>
<reference evidence="2 3" key="1">
    <citation type="submission" date="2023-04" db="EMBL/GenBank/DDBJ databases">
        <title>Streptomyces chengmaiensis sp. nov. isolated from the stem of mangrove plant in Hainan.</title>
        <authorList>
            <person name="Huang X."/>
            <person name="Zhou S."/>
            <person name="Chu X."/>
            <person name="Xie Y."/>
            <person name="Lin Y."/>
        </authorList>
    </citation>
    <scope>NUCLEOTIDE SEQUENCE [LARGE SCALE GENOMIC DNA]</scope>
    <source>
        <strain evidence="2 3">HNM0663</strain>
    </source>
</reference>
<name>A0ABT6HYA3_9ACTN</name>
<feature type="compositionally biased region" description="Low complexity" evidence="1">
    <location>
        <begin position="1"/>
        <end position="15"/>
    </location>
</feature>
<gene>
    <name evidence="2" type="ORF">QCN29_34045</name>
</gene>
<accession>A0ABT6HYA3</accession>
<keyword evidence="3" id="KW-1185">Reference proteome</keyword>
<feature type="region of interest" description="Disordered" evidence="1">
    <location>
        <begin position="1"/>
        <end position="82"/>
    </location>
</feature>
<protein>
    <submittedName>
        <fullName evidence="2">Uncharacterized protein</fullName>
    </submittedName>
</protein>
<proteinExistence type="predicted"/>
<organism evidence="2 3">
    <name type="scientific">Streptomyces chengmaiensis</name>
    <dbReference type="NCBI Taxonomy" id="3040919"/>
    <lineage>
        <taxon>Bacteria</taxon>
        <taxon>Bacillati</taxon>
        <taxon>Actinomycetota</taxon>
        <taxon>Actinomycetes</taxon>
        <taxon>Kitasatosporales</taxon>
        <taxon>Streptomycetaceae</taxon>
        <taxon>Streptomyces</taxon>
    </lineage>
</organism>
<feature type="compositionally biased region" description="Basic and acidic residues" evidence="1">
    <location>
        <begin position="55"/>
        <end position="74"/>
    </location>
</feature>
<dbReference type="RefSeq" id="WP_279933027.1">
    <property type="nucleotide sequence ID" value="NZ_JARWBG010000079.1"/>
</dbReference>
<dbReference type="EMBL" id="JARWBG010000079">
    <property type="protein sequence ID" value="MDH2393698.1"/>
    <property type="molecule type" value="Genomic_DNA"/>
</dbReference>
<evidence type="ECO:0000313" key="3">
    <source>
        <dbReference type="Proteomes" id="UP001223144"/>
    </source>
</evidence>
<evidence type="ECO:0000313" key="2">
    <source>
        <dbReference type="EMBL" id="MDH2393698.1"/>
    </source>
</evidence>
<sequence>MANPDDAAPGDQAGDPPAPVERDTDDTDDGDGNGKAPLTVIDVRHRSVLQAAAPGEKRWIEKGDNGETIEHVEIEPTAPAAN</sequence>